<evidence type="ECO:0000256" key="7">
    <source>
        <dbReference type="ARBA" id="ARBA00022777"/>
    </source>
</evidence>
<reference evidence="14 15" key="1">
    <citation type="submission" date="2017-10" db="EMBL/GenBank/DDBJ databases">
        <title>The draft genome sequence of Lewinella marina KCTC 32374.</title>
        <authorList>
            <person name="Wang K."/>
        </authorList>
    </citation>
    <scope>NUCLEOTIDE SEQUENCE [LARGE SCALE GENOMIC DNA]</scope>
    <source>
        <strain evidence="14 15">MKG-38</strain>
    </source>
</reference>
<dbReference type="Pfam" id="PF01288">
    <property type="entry name" value="HPPK"/>
    <property type="match status" value="1"/>
</dbReference>
<comment type="similarity">
    <text evidence="2">Belongs to the HPPK family.</text>
</comment>
<dbReference type="InterPro" id="IPR000550">
    <property type="entry name" value="Hppk"/>
</dbReference>
<sequence length="148" mass="17234">MAKLTLSIGSNLGNRDEHLKNAREALSRRLGLIHYASPVVETAPWGMTDQPAFLNQLLVVETNARLRGTSIRPELHRLLKETQQIEEELGRERDLHWGPRTVDIDLIFADDVIYEDERISLPHPWWRQRAFVTDLLPTDLRTAPRYFR</sequence>
<keyword evidence="8" id="KW-0067">ATP-binding</keyword>
<comment type="caution">
    <text evidence="14">The sequence shown here is derived from an EMBL/GenBank/DDBJ whole genome shotgun (WGS) entry which is preliminary data.</text>
</comment>
<evidence type="ECO:0000256" key="8">
    <source>
        <dbReference type="ARBA" id="ARBA00022840"/>
    </source>
</evidence>
<evidence type="ECO:0000313" key="14">
    <source>
        <dbReference type="EMBL" id="PHK99635.1"/>
    </source>
</evidence>
<dbReference type="GO" id="GO:0003848">
    <property type="term" value="F:2-amino-4-hydroxy-6-hydroxymethyldihydropteridine diphosphokinase activity"/>
    <property type="evidence" value="ECO:0007669"/>
    <property type="project" value="UniProtKB-EC"/>
</dbReference>
<evidence type="ECO:0000256" key="6">
    <source>
        <dbReference type="ARBA" id="ARBA00022741"/>
    </source>
</evidence>
<evidence type="ECO:0000256" key="9">
    <source>
        <dbReference type="ARBA" id="ARBA00022909"/>
    </source>
</evidence>
<protein>
    <recommendedName>
        <fullName evidence="4">2-amino-4-hydroxy-6-hydroxymethyldihydropteridine pyrophosphokinase</fullName>
        <ecNumber evidence="3">2.7.6.3</ecNumber>
    </recommendedName>
    <alternativeName>
        <fullName evidence="11">6-hydroxymethyl-7,8-dihydropterin pyrophosphokinase</fullName>
    </alternativeName>
    <alternativeName>
        <fullName evidence="12">7,8-dihydro-6-hydroxymethylpterin-pyrophosphokinase</fullName>
    </alternativeName>
</protein>
<keyword evidence="6" id="KW-0547">Nucleotide-binding</keyword>
<evidence type="ECO:0000313" key="15">
    <source>
        <dbReference type="Proteomes" id="UP000226437"/>
    </source>
</evidence>
<evidence type="ECO:0000256" key="2">
    <source>
        <dbReference type="ARBA" id="ARBA00005810"/>
    </source>
</evidence>
<dbReference type="GO" id="GO:0005524">
    <property type="term" value="F:ATP binding"/>
    <property type="evidence" value="ECO:0007669"/>
    <property type="project" value="UniProtKB-KW"/>
</dbReference>
<gene>
    <name evidence="14" type="primary">folK</name>
    <name evidence="14" type="ORF">CGL56_00885</name>
</gene>
<dbReference type="CDD" id="cd00483">
    <property type="entry name" value="HPPK"/>
    <property type="match status" value="1"/>
</dbReference>
<evidence type="ECO:0000256" key="11">
    <source>
        <dbReference type="ARBA" id="ARBA00029766"/>
    </source>
</evidence>
<evidence type="ECO:0000256" key="4">
    <source>
        <dbReference type="ARBA" id="ARBA00016218"/>
    </source>
</evidence>
<dbReference type="EMBL" id="PDLO01000001">
    <property type="protein sequence ID" value="PHK99635.1"/>
    <property type="molecule type" value="Genomic_DNA"/>
</dbReference>
<dbReference type="Gene3D" id="3.30.70.560">
    <property type="entry name" value="7,8-Dihydro-6-hydroxymethylpterin-pyrophosphokinase HPPK"/>
    <property type="match status" value="1"/>
</dbReference>
<evidence type="ECO:0000259" key="13">
    <source>
        <dbReference type="PROSITE" id="PS00794"/>
    </source>
</evidence>
<comment type="function">
    <text evidence="10">Catalyzes the transfer of pyrophosphate from adenosine triphosphate (ATP) to 6-hydroxymethyl-7,8-dihydropterin, an enzymatic step in folate biosynthesis pathway.</text>
</comment>
<dbReference type="UniPathway" id="UPA00077">
    <property type="reaction ID" value="UER00155"/>
</dbReference>
<keyword evidence="15" id="KW-1185">Reference proteome</keyword>
<dbReference type="AlphaFoldDB" id="A0A2G0CI29"/>
<evidence type="ECO:0000256" key="1">
    <source>
        <dbReference type="ARBA" id="ARBA00005051"/>
    </source>
</evidence>
<dbReference type="GO" id="GO:0016301">
    <property type="term" value="F:kinase activity"/>
    <property type="evidence" value="ECO:0007669"/>
    <property type="project" value="UniProtKB-KW"/>
</dbReference>
<dbReference type="InterPro" id="IPR035907">
    <property type="entry name" value="Hppk_sf"/>
</dbReference>
<dbReference type="EC" id="2.7.6.3" evidence="3"/>
<evidence type="ECO:0000256" key="5">
    <source>
        <dbReference type="ARBA" id="ARBA00022679"/>
    </source>
</evidence>
<organism evidence="14 15">
    <name type="scientific">Neolewinella marina</name>
    <dbReference type="NCBI Taxonomy" id="438751"/>
    <lineage>
        <taxon>Bacteria</taxon>
        <taxon>Pseudomonadati</taxon>
        <taxon>Bacteroidota</taxon>
        <taxon>Saprospiria</taxon>
        <taxon>Saprospirales</taxon>
        <taxon>Lewinellaceae</taxon>
        <taxon>Neolewinella</taxon>
    </lineage>
</organism>
<feature type="domain" description="7,8-dihydro-6-hydroxymethylpterin-pyrophosphokinase" evidence="13">
    <location>
        <begin position="96"/>
        <end position="107"/>
    </location>
</feature>
<comment type="pathway">
    <text evidence="1">Cofactor biosynthesis; tetrahydrofolate biosynthesis; 2-amino-4-hydroxy-6-hydroxymethyl-7,8-dihydropteridine diphosphate from 7,8-dihydroneopterin triphosphate: step 4/4.</text>
</comment>
<keyword evidence="7 14" id="KW-0418">Kinase</keyword>
<dbReference type="GO" id="GO:0046656">
    <property type="term" value="P:folic acid biosynthetic process"/>
    <property type="evidence" value="ECO:0007669"/>
    <property type="project" value="UniProtKB-KW"/>
</dbReference>
<evidence type="ECO:0000256" key="10">
    <source>
        <dbReference type="ARBA" id="ARBA00029409"/>
    </source>
</evidence>
<dbReference type="Proteomes" id="UP000226437">
    <property type="component" value="Unassembled WGS sequence"/>
</dbReference>
<dbReference type="PROSITE" id="PS00794">
    <property type="entry name" value="HPPK"/>
    <property type="match status" value="1"/>
</dbReference>
<dbReference type="OrthoDB" id="9808041at2"/>
<dbReference type="SUPFAM" id="SSF55083">
    <property type="entry name" value="6-hydroxymethyl-7,8-dihydropterin pyrophosphokinase, HPPK"/>
    <property type="match status" value="1"/>
</dbReference>
<name>A0A2G0CI29_9BACT</name>
<dbReference type="RefSeq" id="WP_099104614.1">
    <property type="nucleotide sequence ID" value="NZ_JAATJF010000001.1"/>
</dbReference>
<keyword evidence="9" id="KW-0289">Folate biosynthesis</keyword>
<dbReference type="GO" id="GO:0046654">
    <property type="term" value="P:tetrahydrofolate biosynthetic process"/>
    <property type="evidence" value="ECO:0007669"/>
    <property type="project" value="UniProtKB-UniPathway"/>
</dbReference>
<evidence type="ECO:0000256" key="3">
    <source>
        <dbReference type="ARBA" id="ARBA00013253"/>
    </source>
</evidence>
<dbReference type="NCBIfam" id="TIGR01498">
    <property type="entry name" value="folK"/>
    <property type="match status" value="1"/>
</dbReference>
<dbReference type="PANTHER" id="PTHR43071">
    <property type="entry name" value="2-AMINO-4-HYDROXY-6-HYDROXYMETHYLDIHYDROPTERIDINE PYROPHOSPHOKINASE"/>
    <property type="match status" value="1"/>
</dbReference>
<accession>A0A2G0CI29</accession>
<evidence type="ECO:0000256" key="12">
    <source>
        <dbReference type="ARBA" id="ARBA00033413"/>
    </source>
</evidence>
<dbReference type="PANTHER" id="PTHR43071:SF1">
    <property type="entry name" value="2-AMINO-4-HYDROXY-6-HYDROXYMETHYLDIHYDROPTERIDINE PYROPHOSPHOKINASE"/>
    <property type="match status" value="1"/>
</dbReference>
<keyword evidence="5" id="KW-0808">Transferase</keyword>
<proteinExistence type="inferred from homology"/>